<dbReference type="EMBL" id="ADKX01000033">
    <property type="protein sequence ID" value="EFW04876.1"/>
    <property type="molecule type" value="Genomic_DNA"/>
</dbReference>
<dbReference type="HOGENOM" id="CLU_2896402_0_0_9"/>
<evidence type="ECO:0000313" key="1">
    <source>
        <dbReference type="EMBL" id="EFW04876.1"/>
    </source>
</evidence>
<comment type="caution">
    <text evidence="1">The sequence shown here is derived from an EMBL/GenBank/DDBJ whole genome shotgun (WGS) entry which is preliminary data.</text>
</comment>
<sequence>MMKNNASLNEDFKIIEEIVGKVKEYKPFSDNNYSIGLEEGGGIFVVINKYSDFTIFKFLVNS</sequence>
<gene>
    <name evidence="1" type="ORF">HMPREF9488_02001</name>
</gene>
<name>E7GB60_9FIRM</name>
<proteinExistence type="predicted"/>
<protein>
    <submittedName>
        <fullName evidence="1">Uncharacterized protein</fullName>
    </submittedName>
</protein>
<dbReference type="OrthoDB" id="9894666at2"/>
<dbReference type="AlphaFoldDB" id="E7GB60"/>
<reference evidence="1 2" key="1">
    <citation type="submission" date="2010-12" db="EMBL/GenBank/DDBJ databases">
        <title>The Genome Sequence of Coprobacillus sp. strain 29_1.</title>
        <authorList>
            <consortium name="The Broad Institute Genome Sequencing Platform"/>
            <person name="Earl A."/>
            <person name="Ward D."/>
            <person name="Feldgarden M."/>
            <person name="Gevers D."/>
            <person name="Daigneault M."/>
            <person name="Sibley C.D."/>
            <person name="White A."/>
            <person name="Strauss J."/>
            <person name="Allen-Vercoe E."/>
            <person name="Young S.K."/>
            <person name="Zeng Q."/>
            <person name="Gargeya S."/>
            <person name="Fitzgerald M."/>
            <person name="Haas B."/>
            <person name="Abouelleil A."/>
            <person name="Alvarado L."/>
            <person name="Arachchi H.M."/>
            <person name="Berlin A."/>
            <person name="Brown A."/>
            <person name="Chapman S.B."/>
            <person name="Chen Z."/>
            <person name="Dunbar C."/>
            <person name="Freedman E."/>
            <person name="Gearin G."/>
            <person name="Gellesch M."/>
            <person name="Goldberg J."/>
            <person name="Griggs A."/>
            <person name="Gujja S."/>
            <person name="Heilman E."/>
            <person name="Heiman D."/>
            <person name="Howarth C."/>
            <person name="Larson L."/>
            <person name="Lui A."/>
            <person name="MacDonald P.J.P."/>
            <person name="Mehta T."/>
            <person name="Montmayeur A."/>
            <person name="Murphy C."/>
            <person name="Neiman D."/>
            <person name="Pearson M."/>
            <person name="Priest M."/>
            <person name="Roberts A."/>
            <person name="Saif S."/>
            <person name="Shea T."/>
            <person name="Shenoy N."/>
            <person name="Sisk P."/>
            <person name="Stolte C."/>
            <person name="Sykes S."/>
            <person name="White J."/>
            <person name="Yandava C."/>
            <person name="Nusbaum C."/>
            <person name="Birren B."/>
        </authorList>
    </citation>
    <scope>NUCLEOTIDE SEQUENCE [LARGE SCALE GENOMIC DNA]</scope>
    <source>
        <strain evidence="1 2">29_1</strain>
    </source>
</reference>
<dbReference type="Proteomes" id="UP000003157">
    <property type="component" value="Unassembled WGS sequence"/>
</dbReference>
<accession>E7GB60</accession>
<keyword evidence="2" id="KW-1185">Reference proteome</keyword>
<organism evidence="1 2">
    <name type="scientific">Coprobacillus cateniformis</name>
    <dbReference type="NCBI Taxonomy" id="100884"/>
    <lineage>
        <taxon>Bacteria</taxon>
        <taxon>Bacillati</taxon>
        <taxon>Bacillota</taxon>
        <taxon>Erysipelotrichia</taxon>
        <taxon>Erysipelotrichales</taxon>
        <taxon>Coprobacillaceae</taxon>
        <taxon>Coprobacillus</taxon>
    </lineage>
</organism>
<evidence type="ECO:0000313" key="2">
    <source>
        <dbReference type="Proteomes" id="UP000003157"/>
    </source>
</evidence>